<dbReference type="Gene3D" id="2.40.70.10">
    <property type="entry name" value="Acid Proteases"/>
    <property type="match status" value="1"/>
</dbReference>
<dbReference type="EMBL" id="BKCJ010085037">
    <property type="protein sequence ID" value="GEX01372.1"/>
    <property type="molecule type" value="Genomic_DNA"/>
</dbReference>
<sequence length="312" mass="35019">MGDANPICTLSDYSKPSQEGYRNTIELLEGNNVNDPIDFAKSVKAISLPQDVSSTSDCSLIELENQVQRLIEAHITSMQPTQVNKITSLCKIRSGPLTLSTAWKISSKLLLNMHPRILKKREASQDARLSKFEADFKPQQSKMTNKINTVLKAITNRMAGALPSDTVKNPKLNDNYLLALTQQTQQPKEPERTLEDEFKDLHLSLSVLEILAHAPILLEETNHVPGLADGTKSYPIGIVRDVEVHIVRLKLLIEFYVIDMKKDPETPLLVGRGFLATANAVIDCRKAKIAIGEKITRSYLMRRSLEVLRKFY</sequence>
<comment type="caution">
    <text evidence="1">The sequence shown here is derived from an EMBL/GenBank/DDBJ whole genome shotgun (WGS) entry which is preliminary data.</text>
</comment>
<proteinExistence type="predicted"/>
<dbReference type="InterPro" id="IPR021109">
    <property type="entry name" value="Peptidase_aspartic_dom_sf"/>
</dbReference>
<dbReference type="PANTHER" id="PTHR33067">
    <property type="entry name" value="RNA-DIRECTED DNA POLYMERASE-RELATED"/>
    <property type="match status" value="1"/>
</dbReference>
<evidence type="ECO:0000313" key="1">
    <source>
        <dbReference type="EMBL" id="GEX01372.1"/>
    </source>
</evidence>
<reference evidence="1" key="1">
    <citation type="journal article" date="2019" name="Sci. Rep.">
        <title>Draft genome of Tanacetum cinerariifolium, the natural source of mosquito coil.</title>
        <authorList>
            <person name="Yamashiro T."/>
            <person name="Shiraishi A."/>
            <person name="Satake H."/>
            <person name="Nakayama K."/>
        </authorList>
    </citation>
    <scope>NUCLEOTIDE SEQUENCE</scope>
</reference>
<organism evidence="1">
    <name type="scientific">Tanacetum cinerariifolium</name>
    <name type="common">Dalmatian daisy</name>
    <name type="synonym">Chrysanthemum cinerariifolium</name>
    <dbReference type="NCBI Taxonomy" id="118510"/>
    <lineage>
        <taxon>Eukaryota</taxon>
        <taxon>Viridiplantae</taxon>
        <taxon>Streptophyta</taxon>
        <taxon>Embryophyta</taxon>
        <taxon>Tracheophyta</taxon>
        <taxon>Spermatophyta</taxon>
        <taxon>Magnoliopsida</taxon>
        <taxon>eudicotyledons</taxon>
        <taxon>Gunneridae</taxon>
        <taxon>Pentapetalae</taxon>
        <taxon>asterids</taxon>
        <taxon>campanulids</taxon>
        <taxon>Asterales</taxon>
        <taxon>Asteraceae</taxon>
        <taxon>Asteroideae</taxon>
        <taxon>Anthemideae</taxon>
        <taxon>Anthemidinae</taxon>
        <taxon>Tanacetum</taxon>
    </lineage>
</organism>
<accession>A0A699H4K4</accession>
<name>A0A699H4K4_TANCI</name>
<protein>
    <recommendedName>
        <fullName evidence="2">MAK10-like protein</fullName>
    </recommendedName>
</protein>
<dbReference type="AlphaFoldDB" id="A0A699H4K4"/>
<dbReference type="PANTHER" id="PTHR33067:SF9">
    <property type="entry name" value="RNA-DIRECTED DNA POLYMERASE"/>
    <property type="match status" value="1"/>
</dbReference>
<gene>
    <name evidence="1" type="ORF">Tci_273347</name>
</gene>
<evidence type="ECO:0008006" key="2">
    <source>
        <dbReference type="Google" id="ProtNLM"/>
    </source>
</evidence>